<evidence type="ECO:0000313" key="3">
    <source>
        <dbReference type="Proteomes" id="UP001438707"/>
    </source>
</evidence>
<evidence type="ECO:0000313" key="2">
    <source>
        <dbReference type="EMBL" id="KAK9816080.1"/>
    </source>
</evidence>
<keyword evidence="3" id="KW-1185">Reference proteome</keyword>
<sequence length="155" mass="16822">MDSPRSSSSEEWDPRRASGIVEKLLRDTVGEAGAHPGTGDRRAPPPAPSALPSGRTGPDDARLRRLEDKVGVLEQAAAMIMRAQEHVIVALQATNAGLDRTDVMDALRGIDARLDRTDGLILTLVALIVRDRRDREPDNLPAGELVFEADGAWQR</sequence>
<dbReference type="EMBL" id="JALJOS010000091">
    <property type="protein sequence ID" value="KAK9816080.1"/>
    <property type="molecule type" value="Genomic_DNA"/>
</dbReference>
<comment type="caution">
    <text evidence="2">The sequence shown here is derived from an EMBL/GenBank/DDBJ whole genome shotgun (WGS) entry which is preliminary data.</text>
</comment>
<evidence type="ECO:0000256" key="1">
    <source>
        <dbReference type="SAM" id="MobiDB-lite"/>
    </source>
</evidence>
<organism evidence="2 3">
    <name type="scientific">Apatococcus lobatus</name>
    <dbReference type="NCBI Taxonomy" id="904363"/>
    <lineage>
        <taxon>Eukaryota</taxon>
        <taxon>Viridiplantae</taxon>
        <taxon>Chlorophyta</taxon>
        <taxon>core chlorophytes</taxon>
        <taxon>Trebouxiophyceae</taxon>
        <taxon>Chlorellales</taxon>
        <taxon>Chlorellaceae</taxon>
        <taxon>Apatococcus</taxon>
    </lineage>
</organism>
<accession>A0AAW1Q5E8</accession>
<feature type="region of interest" description="Disordered" evidence="1">
    <location>
        <begin position="1"/>
        <end position="62"/>
    </location>
</feature>
<dbReference type="Proteomes" id="UP001438707">
    <property type="component" value="Unassembled WGS sequence"/>
</dbReference>
<reference evidence="2 3" key="1">
    <citation type="journal article" date="2024" name="Nat. Commun.">
        <title>Phylogenomics reveals the evolutionary origins of lichenization in chlorophyte algae.</title>
        <authorList>
            <person name="Puginier C."/>
            <person name="Libourel C."/>
            <person name="Otte J."/>
            <person name="Skaloud P."/>
            <person name="Haon M."/>
            <person name="Grisel S."/>
            <person name="Petersen M."/>
            <person name="Berrin J.G."/>
            <person name="Delaux P.M."/>
            <person name="Dal Grande F."/>
            <person name="Keller J."/>
        </authorList>
    </citation>
    <scope>NUCLEOTIDE SEQUENCE [LARGE SCALE GENOMIC DNA]</scope>
    <source>
        <strain evidence="2 3">SAG 2145</strain>
    </source>
</reference>
<protein>
    <recommendedName>
        <fullName evidence="4">ANTAR domain-containing protein</fullName>
    </recommendedName>
</protein>
<name>A0AAW1Q5E8_9CHLO</name>
<gene>
    <name evidence="2" type="ORF">WJX74_000449</name>
</gene>
<dbReference type="AlphaFoldDB" id="A0AAW1Q5E8"/>
<evidence type="ECO:0008006" key="4">
    <source>
        <dbReference type="Google" id="ProtNLM"/>
    </source>
</evidence>
<proteinExistence type="predicted"/>